<dbReference type="EMBL" id="NSJE01000009">
    <property type="protein sequence ID" value="PAT42835.1"/>
    <property type="molecule type" value="Genomic_DNA"/>
</dbReference>
<name>A0A2A2AW70_9BURK</name>
<feature type="domain" description="Topo IA-type catalytic" evidence="16">
    <location>
        <begin position="166"/>
        <end position="643"/>
    </location>
</feature>
<dbReference type="SMART" id="SM00436">
    <property type="entry name" value="TOP1Bc"/>
    <property type="match status" value="1"/>
</dbReference>
<dbReference type="InterPro" id="IPR013825">
    <property type="entry name" value="Topo_IA_cen_sub2"/>
</dbReference>
<evidence type="ECO:0000256" key="13">
    <source>
        <dbReference type="SAM" id="MobiDB-lite"/>
    </source>
</evidence>
<gene>
    <name evidence="17" type="ORF">CK621_07310</name>
</gene>
<dbReference type="GO" id="GO:0006265">
    <property type="term" value="P:DNA topological change"/>
    <property type="evidence" value="ECO:0007669"/>
    <property type="project" value="InterPro"/>
</dbReference>
<dbReference type="CDD" id="cd10567">
    <property type="entry name" value="SWIB-MDM2_like"/>
    <property type="match status" value="1"/>
</dbReference>
<evidence type="ECO:0000256" key="9">
    <source>
        <dbReference type="ARBA" id="ARBA00030003"/>
    </source>
</evidence>
<dbReference type="InterPro" id="IPR003602">
    <property type="entry name" value="Topo_IA_DNA-bd_dom"/>
</dbReference>
<dbReference type="InterPro" id="IPR023405">
    <property type="entry name" value="Topo_IA_core_domain"/>
</dbReference>
<dbReference type="InterPro" id="IPR034144">
    <property type="entry name" value="TOPRIM_TopoIII"/>
</dbReference>
<comment type="similarity">
    <text evidence="2">Belongs to the type IA topoisomerase family.</text>
</comment>
<evidence type="ECO:0000259" key="15">
    <source>
        <dbReference type="PROSITE" id="PS51925"/>
    </source>
</evidence>
<dbReference type="NCBIfam" id="NF006032">
    <property type="entry name" value="PRK08173.1"/>
    <property type="match status" value="1"/>
</dbReference>
<dbReference type="GO" id="GO:0006310">
    <property type="term" value="P:DNA recombination"/>
    <property type="evidence" value="ECO:0007669"/>
    <property type="project" value="TreeGrafter"/>
</dbReference>
<reference evidence="17 18" key="1">
    <citation type="submission" date="2017-08" db="EMBL/GenBank/DDBJ databases">
        <title>WGS of Clinical strains of the CDC Group NO-1 linked to zoonotic infections in humans.</title>
        <authorList>
            <person name="Bernier A.-M."/>
            <person name="Bernard K."/>
        </authorList>
    </citation>
    <scope>NUCLEOTIDE SEQUENCE [LARGE SCALE GENOMIC DNA]</scope>
    <source>
        <strain evidence="17 18">NML120219</strain>
    </source>
</reference>
<evidence type="ECO:0000313" key="18">
    <source>
        <dbReference type="Proteomes" id="UP000218439"/>
    </source>
</evidence>
<evidence type="ECO:0000256" key="8">
    <source>
        <dbReference type="ARBA" id="ARBA00023235"/>
    </source>
</evidence>
<evidence type="ECO:0000256" key="7">
    <source>
        <dbReference type="ARBA" id="ARBA00023125"/>
    </source>
</evidence>
<dbReference type="Pfam" id="PF01751">
    <property type="entry name" value="Toprim"/>
    <property type="match status" value="1"/>
</dbReference>
<comment type="caution">
    <text evidence="17">The sequence shown here is derived from an EMBL/GenBank/DDBJ whole genome shotgun (WGS) entry which is preliminary data.</text>
</comment>
<dbReference type="Pfam" id="PF02201">
    <property type="entry name" value="SWIB"/>
    <property type="match status" value="1"/>
</dbReference>
<evidence type="ECO:0000256" key="3">
    <source>
        <dbReference type="ARBA" id="ARBA00012891"/>
    </source>
</evidence>
<feature type="region of interest" description="Disordered" evidence="13">
    <location>
        <begin position="899"/>
        <end position="933"/>
    </location>
</feature>
<evidence type="ECO:0000259" key="16">
    <source>
        <dbReference type="PROSITE" id="PS52039"/>
    </source>
</evidence>
<dbReference type="InterPro" id="IPR013826">
    <property type="entry name" value="Topo_IA_cen_sub3"/>
</dbReference>
<feature type="region of interest" description="Disordered" evidence="13">
    <location>
        <begin position="481"/>
        <end position="508"/>
    </location>
</feature>
<dbReference type="InterPro" id="IPR036885">
    <property type="entry name" value="SWIB_MDM2_dom_sf"/>
</dbReference>
<feature type="domain" description="DM2" evidence="15">
    <location>
        <begin position="917"/>
        <end position="993"/>
    </location>
</feature>
<dbReference type="SUPFAM" id="SSF47592">
    <property type="entry name" value="SWIB/MDM2 domain"/>
    <property type="match status" value="1"/>
</dbReference>
<dbReference type="InterPro" id="IPR000380">
    <property type="entry name" value="Topo_IA"/>
</dbReference>
<dbReference type="Gene3D" id="2.70.20.10">
    <property type="entry name" value="Topoisomerase I, domain 3"/>
    <property type="match status" value="1"/>
</dbReference>
<dbReference type="NCBIfam" id="NF011313">
    <property type="entry name" value="PRK14724.1"/>
    <property type="match status" value="1"/>
</dbReference>
<dbReference type="Gene3D" id="3.40.50.140">
    <property type="match status" value="1"/>
</dbReference>
<dbReference type="GO" id="GO:0046872">
    <property type="term" value="F:metal ion binding"/>
    <property type="evidence" value="ECO:0007669"/>
    <property type="project" value="UniProtKB-KW"/>
</dbReference>
<dbReference type="InterPro" id="IPR006171">
    <property type="entry name" value="TOPRIM_dom"/>
</dbReference>
<dbReference type="GO" id="GO:0043597">
    <property type="term" value="C:cytoplasmic replication fork"/>
    <property type="evidence" value="ECO:0007669"/>
    <property type="project" value="TreeGrafter"/>
</dbReference>
<organism evidence="17 18">
    <name type="scientific">Vandammella animalimorsus</name>
    <dbReference type="NCBI Taxonomy" id="2029117"/>
    <lineage>
        <taxon>Bacteria</taxon>
        <taxon>Pseudomonadati</taxon>
        <taxon>Pseudomonadota</taxon>
        <taxon>Betaproteobacteria</taxon>
        <taxon>Burkholderiales</taxon>
        <taxon>Comamonadaceae</taxon>
        <taxon>Vandammella</taxon>
    </lineage>
</organism>
<dbReference type="InterPro" id="IPR025589">
    <property type="entry name" value="Toprim_C_rpt"/>
</dbReference>
<dbReference type="PANTHER" id="PTHR11390:SF21">
    <property type="entry name" value="DNA TOPOISOMERASE 3-ALPHA"/>
    <property type="match status" value="1"/>
</dbReference>
<evidence type="ECO:0000256" key="2">
    <source>
        <dbReference type="ARBA" id="ARBA00009446"/>
    </source>
</evidence>
<dbReference type="Gene3D" id="1.10.290.10">
    <property type="entry name" value="Topoisomerase I, domain 4"/>
    <property type="match status" value="1"/>
</dbReference>
<evidence type="ECO:0000256" key="4">
    <source>
        <dbReference type="ARBA" id="ARBA00022723"/>
    </source>
</evidence>
<comment type="catalytic activity">
    <reaction evidence="1">
        <text>ATP-independent breakage of single-stranded DNA, followed by passage and rejoining.</text>
        <dbReference type="EC" id="5.6.2.1"/>
    </reaction>
</comment>
<dbReference type="PROSITE" id="PS50880">
    <property type="entry name" value="TOPRIM"/>
    <property type="match status" value="1"/>
</dbReference>
<evidence type="ECO:0000256" key="12">
    <source>
        <dbReference type="ARBA" id="ARBA00032877"/>
    </source>
</evidence>
<keyword evidence="4" id="KW-0479">Metal-binding</keyword>
<proteinExistence type="inferred from homology"/>
<keyword evidence="7" id="KW-0238">DNA-binding</keyword>
<dbReference type="SMART" id="SM00493">
    <property type="entry name" value="TOPRIM"/>
    <property type="match status" value="1"/>
</dbReference>
<dbReference type="PROSITE" id="PS51925">
    <property type="entry name" value="SWIB_MDM2"/>
    <property type="match status" value="1"/>
</dbReference>
<keyword evidence="5" id="KW-0460">Magnesium</keyword>
<dbReference type="CDD" id="cd00186">
    <property type="entry name" value="TOP1Ac"/>
    <property type="match status" value="1"/>
</dbReference>
<dbReference type="GO" id="GO:0006281">
    <property type="term" value="P:DNA repair"/>
    <property type="evidence" value="ECO:0007669"/>
    <property type="project" value="TreeGrafter"/>
</dbReference>
<evidence type="ECO:0000313" key="17">
    <source>
        <dbReference type="EMBL" id="PAT42835.1"/>
    </source>
</evidence>
<dbReference type="Gene3D" id="1.10.245.10">
    <property type="entry name" value="SWIB/MDM2 domain"/>
    <property type="match status" value="1"/>
</dbReference>
<dbReference type="NCBIfam" id="NF005829">
    <property type="entry name" value="PRK07726.1"/>
    <property type="match status" value="1"/>
</dbReference>
<evidence type="ECO:0000256" key="11">
    <source>
        <dbReference type="ARBA" id="ARBA00032235"/>
    </source>
</evidence>
<dbReference type="PRINTS" id="PR00417">
    <property type="entry name" value="PRTPISMRASEI"/>
</dbReference>
<dbReference type="InterPro" id="IPR005738">
    <property type="entry name" value="TopoIII"/>
</dbReference>
<dbReference type="Gene3D" id="1.10.460.10">
    <property type="entry name" value="Topoisomerase I, domain 2"/>
    <property type="match status" value="1"/>
</dbReference>
<keyword evidence="8 17" id="KW-0413">Isomerase</keyword>
<dbReference type="CDD" id="cd03362">
    <property type="entry name" value="TOPRIM_TopoIA_TopoIII"/>
    <property type="match status" value="1"/>
</dbReference>
<dbReference type="InterPro" id="IPR003121">
    <property type="entry name" value="SWIB_MDM2_domain"/>
</dbReference>
<dbReference type="SUPFAM" id="SSF56712">
    <property type="entry name" value="Prokaryotic type I DNA topoisomerase"/>
    <property type="match status" value="1"/>
</dbReference>
<feature type="domain" description="Toprim" evidence="14">
    <location>
        <begin position="3"/>
        <end position="139"/>
    </location>
</feature>
<feature type="compositionally biased region" description="Basic and acidic residues" evidence="13">
    <location>
        <begin position="481"/>
        <end position="497"/>
    </location>
</feature>
<dbReference type="InterPro" id="IPR013824">
    <property type="entry name" value="Topo_IA_cen_sub1"/>
</dbReference>
<dbReference type="Pfam" id="PF13342">
    <property type="entry name" value="Toprim_Crpt"/>
    <property type="match status" value="2"/>
</dbReference>
<dbReference type="PROSITE" id="PS00396">
    <property type="entry name" value="TOPO_IA_1"/>
    <property type="match status" value="1"/>
</dbReference>
<dbReference type="EC" id="5.6.2.1" evidence="3"/>
<evidence type="ECO:0000256" key="6">
    <source>
        <dbReference type="ARBA" id="ARBA00023029"/>
    </source>
</evidence>
<accession>A0A2A2AW70</accession>
<dbReference type="PROSITE" id="PS52039">
    <property type="entry name" value="TOPO_IA_2"/>
    <property type="match status" value="1"/>
</dbReference>
<protein>
    <recommendedName>
        <fullName evidence="3">DNA topoisomerase</fullName>
        <ecNumber evidence="3">5.6.2.1</ecNumber>
    </recommendedName>
    <alternativeName>
        <fullName evidence="12">Omega-protein</fullName>
    </alternativeName>
    <alternativeName>
        <fullName evidence="11">Relaxing enzyme</fullName>
    </alternativeName>
    <alternativeName>
        <fullName evidence="9">Swivelase</fullName>
    </alternativeName>
    <alternativeName>
        <fullName evidence="10">Untwisting enzyme</fullName>
    </alternativeName>
</protein>
<dbReference type="AlphaFoldDB" id="A0A2A2AW70"/>
<dbReference type="InterPro" id="IPR023406">
    <property type="entry name" value="Topo_IA_AS"/>
</dbReference>
<dbReference type="InterPro" id="IPR013497">
    <property type="entry name" value="Topo_IA_cen"/>
</dbReference>
<dbReference type="GO" id="GO:0003677">
    <property type="term" value="F:DNA binding"/>
    <property type="evidence" value="ECO:0007669"/>
    <property type="project" value="UniProtKB-KW"/>
</dbReference>
<dbReference type="InterPro" id="IPR019835">
    <property type="entry name" value="SWIB_domain"/>
</dbReference>
<evidence type="ECO:0000256" key="5">
    <source>
        <dbReference type="ARBA" id="ARBA00022842"/>
    </source>
</evidence>
<dbReference type="Proteomes" id="UP000218439">
    <property type="component" value="Unassembled WGS sequence"/>
</dbReference>
<sequence>MSKSLVIAEKPSVAQDIVRALTPVAGAFAKHEDYFENDRYIVTSAVGHLVEIQAPEEYDVKRGKWSFAHLPVIPPHFDLKPVEKTKARLNAVTRLAKRADVSELINACDAGREGELIFRLIEQYAGPVKGGQRQSLGKPVQRLWLQSMTPQAIRDGFQNLRSDAQMRGLADAARSRSEADWLVGINGTRAMTAFNSRDGGFFLTTVGRVQTPTLSLVVEREEQIRKFISRDYWEIHGDFAAQAGHYLGKWFDPQFKKSADEHARADRLWDEARARAIADAVRGQNATVQEQSKPTTQASPLLFDLTSLQREANGKFGFSAKTTLALAQALYERHKALTYPRTDSRYLPQDYLNVARDTFQALAGSRLSHLAPHAAHALEQGYVKPSRRIFDDSKVSDHFAIIPTTQPPSGLSEAEQKIYDLVARRFMAVFYPSAEYLVTTRISTVATPALPEPAQHFKSEGRVLVNPGWLAIYGKEADSELGAEGKKDGKDEGKGGESKSLVPVQPGETVRADEADIKALKTKPPARYSEATLLSAMESAGKQVEDEELRAAMQEKGLGTPATRAAIIEGLLTEKYMLREGRELIPTAKAFQLMTLLRGLQVQELSRAELTGDWEYKLSQIEKGELSRAQFMADIAAMTERIVKKAKEYDRDTIPGDYATLAAPCPHCGGVVKENYRRFACTGKTGGKGDGEGGQGEGCGFSFGKSPGGRTFELAEAEQLLRERRIGPLEGFRSKAGWPFTAELALVPDTERNTLKLEFDFGNDAQDEADGELADFSGQQPLGPSPADAGQVYEWGNQYVSELAVPTAQNPKPSSRFKVGKIILQQPIEPEQMRKLLHEGQTDVLDKFISNRTRRPFKARLVWDGAAGKVGFAFEPREGGKGGGAAAKTGMKTAAKTTTKAAAKTTAKKAATKTPRKTAAGKPPSPALAALIGPEPVSRPEALKKLWDYIKAHNLQDPQDKRTIVADDKLRAVLGQDRIGMFELTGKLGPHLG</sequence>
<dbReference type="SMART" id="SM00151">
    <property type="entry name" value="SWIB"/>
    <property type="match status" value="1"/>
</dbReference>
<dbReference type="GO" id="GO:0003917">
    <property type="term" value="F:DNA topoisomerase type I (single strand cut, ATP-independent) activity"/>
    <property type="evidence" value="ECO:0007669"/>
    <property type="project" value="UniProtKB-EC"/>
</dbReference>
<dbReference type="Pfam" id="PF01131">
    <property type="entry name" value="Topoisom_bac"/>
    <property type="match status" value="1"/>
</dbReference>
<dbReference type="SMART" id="SM00437">
    <property type="entry name" value="TOP1Ac"/>
    <property type="match status" value="1"/>
</dbReference>
<keyword evidence="6" id="KW-0799">Topoisomerase</keyword>
<feature type="compositionally biased region" description="Basic residues" evidence="13">
    <location>
        <begin position="906"/>
        <end position="916"/>
    </location>
</feature>
<evidence type="ECO:0000256" key="10">
    <source>
        <dbReference type="ARBA" id="ARBA00031985"/>
    </source>
</evidence>
<dbReference type="PANTHER" id="PTHR11390">
    <property type="entry name" value="PROKARYOTIC DNA TOPOISOMERASE"/>
    <property type="match status" value="1"/>
</dbReference>
<dbReference type="RefSeq" id="WP_095551891.1">
    <property type="nucleotide sequence ID" value="NZ_NSJE01000009.1"/>
</dbReference>
<dbReference type="InterPro" id="IPR003601">
    <property type="entry name" value="Topo_IA_2"/>
</dbReference>
<dbReference type="NCBIfam" id="TIGR01056">
    <property type="entry name" value="topB"/>
    <property type="match status" value="1"/>
</dbReference>
<evidence type="ECO:0000256" key="1">
    <source>
        <dbReference type="ARBA" id="ARBA00000213"/>
    </source>
</evidence>
<evidence type="ECO:0000259" key="14">
    <source>
        <dbReference type="PROSITE" id="PS50880"/>
    </source>
</evidence>